<name>A0ABD3NMJ2_9STRA</name>
<evidence type="ECO:0000313" key="2">
    <source>
        <dbReference type="EMBL" id="KAL3776347.1"/>
    </source>
</evidence>
<dbReference type="AlphaFoldDB" id="A0ABD3NMJ2"/>
<sequence>MTADAKIADLFNLVFESLPSQERSSCKVVVDHLFEFYRYVNDNKSKHPWIVETELDALGSSLNLLQAEAPHERIDWMPEYGCALMKSKAGCTAEIIAFNLISLDLHQFETRSKPSCNGYNYVDNSLPAGYQVLHIGTCNIDDLKARQDLFSSKLAAAQTRTGEKRSAAGGQQGHQKTPAFIHALYREVFGMQPEQLPRGGWTDVGMHTGGQETRPTAWPLVTSSLYQRMINCEISIRLSIDKFFPKIVAYFGLYMCEKKIEEYERTVTPKPSSNAPDVLLVRAFRILQSASMVAAALSDEGVDDMSHFLTWSKSIRCQIMEKTSSQSNLFSKRFELPQSDADIVGTFKNFSFNVPDKYSPASDGTSSESQVRVLTEKNIGWTRILIGNGLEDVDEWVKKAMLSTPSRDSLCRMLVLKTVECVMWDYAKKMPVMTQAELQMLAAIVDNYREVLHTLKESHEYKPISLVELKSREMLVVWVVNCSKYAVAMKGYGVPLDFNDLSHLVLSDPSEWDVALHVAEYLGKVGTSRPIFSLRDETPTFDLGRCISNDSPDLVKIWEQEEKDASCRVEGHWNEVLRKKQLARELRAKIAALKVSKDEADRKLANARWELEYNERRLINLWKPLKARLVEALESEVSDLERKLNSFQSQLDSALKAPPPVFQPLPLQRENAMPIIFFLHMPPIFQLLARFSFTSQQLRLPWPLTAATTGSEGTQEIDITGLVTRGNNYCQFSWKDYYNTYQHSQYHRSTFPRTGSDYSLLLRSKQVAPEPNIVGPQNVDVMFNRSDGVWYPDVMTPRMAWFGGPKSFDRAASEAEIDPFVKLDHVIIASNFTERLENEISLQWTLMQPGEPHVHPSRGNLPYARQNLKPEWLSKTQYLSFANLRSYPLIQLRNILVAIQNRQLPFTSKQFTYSFARRFFTLGKYTKTKPAALDWNGREILSQQNLEIKDSPRNYMCVKLIGQLCNFFSRWSNAEARNTAPKLAAAVFNWAEELDGEIEKSPPSQASAVQAKQKVLYQHAILVLIGGDSLIESDVSLLIKMILKSRNLFTEDFQSDEIRANAKEIKYGICQKLNNIRQVALKAPAMMTSALRSVIPRCPTVLAWHPWTPDNNSCTQCFEAVGDDGCFYSINLISGEVLTNGLPPSRLPQSIMAHPLYTRTFGDSNFEVVGKGDFLETRYPIFGRFYRFSNGLRLTIYEFQEDESEMLELLDGTADGFSWAVDLPIRLKSMHSHWLSRESNLIILRVSALKIATFHV</sequence>
<protein>
    <submittedName>
        <fullName evidence="2">Uncharacterized protein</fullName>
    </submittedName>
</protein>
<proteinExistence type="predicted"/>
<feature type="coiled-coil region" evidence="1">
    <location>
        <begin position="583"/>
        <end position="657"/>
    </location>
</feature>
<comment type="caution">
    <text evidence="2">The sequence shown here is derived from an EMBL/GenBank/DDBJ whole genome shotgun (WGS) entry which is preliminary data.</text>
</comment>
<dbReference type="Proteomes" id="UP001530315">
    <property type="component" value="Unassembled WGS sequence"/>
</dbReference>
<organism evidence="2 3">
    <name type="scientific">Stephanodiscus triporus</name>
    <dbReference type="NCBI Taxonomy" id="2934178"/>
    <lineage>
        <taxon>Eukaryota</taxon>
        <taxon>Sar</taxon>
        <taxon>Stramenopiles</taxon>
        <taxon>Ochrophyta</taxon>
        <taxon>Bacillariophyta</taxon>
        <taxon>Coscinodiscophyceae</taxon>
        <taxon>Thalassiosirophycidae</taxon>
        <taxon>Stephanodiscales</taxon>
        <taxon>Stephanodiscaceae</taxon>
        <taxon>Stephanodiscus</taxon>
    </lineage>
</organism>
<dbReference type="EMBL" id="JALLAZ020001359">
    <property type="protein sequence ID" value="KAL3776347.1"/>
    <property type="molecule type" value="Genomic_DNA"/>
</dbReference>
<accession>A0ABD3NMJ2</accession>
<evidence type="ECO:0000313" key="3">
    <source>
        <dbReference type="Proteomes" id="UP001530315"/>
    </source>
</evidence>
<evidence type="ECO:0000256" key="1">
    <source>
        <dbReference type="SAM" id="Coils"/>
    </source>
</evidence>
<gene>
    <name evidence="2" type="ORF">ACHAW5_003521</name>
</gene>
<keyword evidence="1" id="KW-0175">Coiled coil</keyword>
<keyword evidence="3" id="KW-1185">Reference proteome</keyword>
<reference evidence="2 3" key="1">
    <citation type="submission" date="2024-10" db="EMBL/GenBank/DDBJ databases">
        <title>Updated reference genomes for cyclostephanoid diatoms.</title>
        <authorList>
            <person name="Roberts W.R."/>
            <person name="Alverson A.J."/>
        </authorList>
    </citation>
    <scope>NUCLEOTIDE SEQUENCE [LARGE SCALE GENOMIC DNA]</scope>
    <source>
        <strain evidence="2 3">AJA276-08</strain>
    </source>
</reference>